<gene>
    <name evidence="3" type="ORF">K4G66_02180</name>
</gene>
<evidence type="ECO:0000259" key="2">
    <source>
        <dbReference type="Pfam" id="PF13548"/>
    </source>
</evidence>
<feature type="transmembrane region" description="Helical" evidence="1">
    <location>
        <begin position="160"/>
        <end position="180"/>
    </location>
</feature>
<keyword evidence="1" id="KW-1133">Transmembrane helix</keyword>
<evidence type="ECO:0000313" key="3">
    <source>
        <dbReference type="EMBL" id="WKN37516.1"/>
    </source>
</evidence>
<proteinExistence type="predicted"/>
<keyword evidence="1" id="KW-0812">Transmembrane</keyword>
<organism evidence="3">
    <name type="scientific">Roseihalotalea indica</name>
    <dbReference type="NCBI Taxonomy" id="2867963"/>
    <lineage>
        <taxon>Bacteria</taxon>
        <taxon>Pseudomonadati</taxon>
        <taxon>Bacteroidota</taxon>
        <taxon>Cytophagia</taxon>
        <taxon>Cytophagales</taxon>
        <taxon>Catalimonadaceae</taxon>
        <taxon>Roseihalotalea</taxon>
    </lineage>
</organism>
<dbReference type="AlphaFoldDB" id="A0AA49GSE1"/>
<name>A0AA49GSE1_9BACT</name>
<feature type="transmembrane region" description="Helical" evidence="1">
    <location>
        <begin position="44"/>
        <end position="69"/>
    </location>
</feature>
<dbReference type="Pfam" id="PF13548">
    <property type="entry name" value="DUF4126"/>
    <property type="match status" value="1"/>
</dbReference>
<dbReference type="EMBL" id="CP120682">
    <property type="protein sequence ID" value="WKN37516.1"/>
    <property type="molecule type" value="Genomic_DNA"/>
</dbReference>
<reference evidence="3" key="2">
    <citation type="journal article" date="2024" name="Antonie Van Leeuwenhoek">
        <title>Roseihalotalea indica gen. nov., sp. nov., a halophilic Bacteroidetes from mesopelagic Southwest Indian Ocean with higher carbohydrate metabolic potential.</title>
        <authorList>
            <person name="Chen B."/>
            <person name="Zhang M."/>
            <person name="Lin D."/>
            <person name="Ye J."/>
            <person name="Tang K."/>
        </authorList>
    </citation>
    <scope>NUCLEOTIDE SEQUENCE</scope>
    <source>
        <strain evidence="3">TK19036</strain>
    </source>
</reference>
<feature type="transmembrane region" description="Helical" evidence="1">
    <location>
        <begin position="76"/>
        <end position="98"/>
    </location>
</feature>
<protein>
    <submittedName>
        <fullName evidence="3">DUF4126 domain-containing protein</fullName>
    </submittedName>
</protein>
<dbReference type="InterPro" id="IPR025196">
    <property type="entry name" value="DUF4126"/>
</dbReference>
<evidence type="ECO:0000256" key="1">
    <source>
        <dbReference type="SAM" id="Phobius"/>
    </source>
</evidence>
<reference evidence="3" key="1">
    <citation type="journal article" date="2023" name="Comput. Struct. Biotechnol. J.">
        <title>Discovery of a novel marine Bacteroidetes with a rich repertoire of carbohydrate-active enzymes.</title>
        <authorList>
            <person name="Chen B."/>
            <person name="Liu G."/>
            <person name="Chen Q."/>
            <person name="Wang H."/>
            <person name="Liu L."/>
            <person name="Tang K."/>
        </authorList>
    </citation>
    <scope>NUCLEOTIDE SEQUENCE</scope>
    <source>
        <strain evidence="3">TK19036</strain>
    </source>
</reference>
<accession>A0AA49GSE1</accession>
<feature type="domain" description="DUF4126" evidence="2">
    <location>
        <begin position="10"/>
        <end position="181"/>
    </location>
</feature>
<sequence>MMTELIASFFIGLGLAASVGFRVFLPLLALSIASYFNIVPLSESWGWIGTLPAMMAFGAATLLEILAYFIPWFDNLLDTVAIPTATLAGTAVMASTMVELDPLWRWALAIIAGGGTAGIIKGVNAKTRLASTATTGGLANPVVSATETAASVGLSALSVFLWPLAALIVIGLLIGGVFFFRKIRRLWRKPTPSIND</sequence>
<keyword evidence="1" id="KW-0472">Membrane</keyword>